<dbReference type="HOGENOM" id="CLU_1886079_0_0_1"/>
<dbReference type="AlphaFoldDB" id="A0A0C9WMA2"/>
<keyword evidence="2" id="KW-1185">Reference proteome</keyword>
<reference evidence="1 2" key="1">
    <citation type="submission" date="2014-04" db="EMBL/GenBank/DDBJ databases">
        <authorList>
            <consortium name="DOE Joint Genome Institute"/>
            <person name="Kuo A."/>
            <person name="Kohler A."/>
            <person name="Nagy L.G."/>
            <person name="Floudas D."/>
            <person name="Copeland A."/>
            <person name="Barry K.W."/>
            <person name="Cichocki N."/>
            <person name="Veneault-Fourrey C."/>
            <person name="LaButti K."/>
            <person name="Lindquist E.A."/>
            <person name="Lipzen A."/>
            <person name="Lundell T."/>
            <person name="Morin E."/>
            <person name="Murat C."/>
            <person name="Sun H."/>
            <person name="Tunlid A."/>
            <person name="Henrissat B."/>
            <person name="Grigoriev I.V."/>
            <person name="Hibbett D.S."/>
            <person name="Martin F."/>
            <person name="Nordberg H.P."/>
            <person name="Cantor M.N."/>
            <person name="Hua S.X."/>
        </authorList>
    </citation>
    <scope>NUCLEOTIDE SEQUENCE [LARGE SCALE GENOMIC DNA]</scope>
    <source>
        <strain evidence="1 2">LaAM-08-1</strain>
    </source>
</reference>
<reference evidence="2" key="2">
    <citation type="submission" date="2015-01" db="EMBL/GenBank/DDBJ databases">
        <title>Evolutionary Origins and Diversification of the Mycorrhizal Mutualists.</title>
        <authorList>
            <consortium name="DOE Joint Genome Institute"/>
            <consortium name="Mycorrhizal Genomics Consortium"/>
            <person name="Kohler A."/>
            <person name="Kuo A."/>
            <person name="Nagy L.G."/>
            <person name="Floudas D."/>
            <person name="Copeland A."/>
            <person name="Barry K.W."/>
            <person name="Cichocki N."/>
            <person name="Veneault-Fourrey C."/>
            <person name="LaButti K."/>
            <person name="Lindquist E.A."/>
            <person name="Lipzen A."/>
            <person name="Lundell T."/>
            <person name="Morin E."/>
            <person name="Murat C."/>
            <person name="Riley R."/>
            <person name="Ohm R."/>
            <person name="Sun H."/>
            <person name="Tunlid A."/>
            <person name="Henrissat B."/>
            <person name="Grigoriev I.V."/>
            <person name="Hibbett D.S."/>
            <person name="Martin F."/>
        </authorList>
    </citation>
    <scope>NUCLEOTIDE SEQUENCE [LARGE SCALE GENOMIC DNA]</scope>
    <source>
        <strain evidence="2">LaAM-08-1</strain>
    </source>
</reference>
<gene>
    <name evidence="1" type="ORF">K443DRAFT_224753</name>
</gene>
<dbReference type="Proteomes" id="UP000054477">
    <property type="component" value="Unassembled WGS sequence"/>
</dbReference>
<accession>A0A0C9WMA2</accession>
<evidence type="ECO:0000313" key="2">
    <source>
        <dbReference type="Proteomes" id="UP000054477"/>
    </source>
</evidence>
<name>A0A0C9WMA2_9AGAR</name>
<evidence type="ECO:0000313" key="1">
    <source>
        <dbReference type="EMBL" id="KIJ97964.1"/>
    </source>
</evidence>
<protein>
    <submittedName>
        <fullName evidence="1">Uncharacterized protein</fullName>
    </submittedName>
</protein>
<organism evidence="1 2">
    <name type="scientific">Laccaria amethystina LaAM-08-1</name>
    <dbReference type="NCBI Taxonomy" id="1095629"/>
    <lineage>
        <taxon>Eukaryota</taxon>
        <taxon>Fungi</taxon>
        <taxon>Dikarya</taxon>
        <taxon>Basidiomycota</taxon>
        <taxon>Agaricomycotina</taxon>
        <taxon>Agaricomycetes</taxon>
        <taxon>Agaricomycetidae</taxon>
        <taxon>Agaricales</taxon>
        <taxon>Agaricineae</taxon>
        <taxon>Hydnangiaceae</taxon>
        <taxon>Laccaria</taxon>
    </lineage>
</organism>
<proteinExistence type="predicted"/>
<dbReference type="EMBL" id="KN838680">
    <property type="protein sequence ID" value="KIJ97964.1"/>
    <property type="molecule type" value="Genomic_DNA"/>
</dbReference>
<sequence length="135" mass="15947">MVIEYPFDYEFALTNRESTTTPRTAERHSLPSKYSFRSQEMEIYTLSWYQLHLRMVHRLPQRDIFQTSQGTRHRGEYKGLHHFCRSVPFRRCRIGGSLPFQRRRKVLMSLWMQTGGQGPGFPIHPQLSSESPSSN</sequence>